<feature type="region of interest" description="Disordered" evidence="1">
    <location>
        <begin position="310"/>
        <end position="336"/>
    </location>
</feature>
<evidence type="ECO:0000313" key="4">
    <source>
        <dbReference type="Proteomes" id="UP000038009"/>
    </source>
</evidence>
<dbReference type="Proteomes" id="UP000038009">
    <property type="component" value="Unassembled WGS sequence"/>
</dbReference>
<accession>A0A0N1I2T1</accession>
<proteinExistence type="predicted"/>
<dbReference type="OrthoDB" id="60477at2759"/>
<dbReference type="GO" id="GO:0005737">
    <property type="term" value="C:cytoplasm"/>
    <property type="evidence" value="ECO:0007669"/>
    <property type="project" value="TreeGrafter"/>
</dbReference>
<comment type="caution">
    <text evidence="3">The sequence shown here is derived from an EMBL/GenBank/DDBJ whole genome shotgun (WGS) entry which is preliminary data.</text>
</comment>
<dbReference type="OMA" id="AESACEC"/>
<protein>
    <submittedName>
        <fullName evidence="3">Putative tubulin tyrosine ligase</fullName>
    </submittedName>
</protein>
<dbReference type="EMBL" id="LJSK01000015">
    <property type="protein sequence ID" value="KPI89861.1"/>
    <property type="molecule type" value="Genomic_DNA"/>
</dbReference>
<name>A0A0N1I2T1_LEPSE</name>
<keyword evidence="3" id="KW-0436">Ligase</keyword>
<dbReference type="GO" id="GO:0016874">
    <property type="term" value="F:ligase activity"/>
    <property type="evidence" value="ECO:0007669"/>
    <property type="project" value="UniProtKB-KW"/>
</dbReference>
<dbReference type="InterPro" id="IPR027749">
    <property type="entry name" value="TTLL12"/>
</dbReference>
<evidence type="ECO:0000259" key="2">
    <source>
        <dbReference type="Pfam" id="PF25556"/>
    </source>
</evidence>
<dbReference type="Pfam" id="PF25556">
    <property type="entry name" value="SET_TTL"/>
    <property type="match status" value="1"/>
</dbReference>
<evidence type="ECO:0000256" key="1">
    <source>
        <dbReference type="SAM" id="MobiDB-lite"/>
    </source>
</evidence>
<organism evidence="3 4">
    <name type="scientific">Leptomonas seymouri</name>
    <dbReference type="NCBI Taxonomy" id="5684"/>
    <lineage>
        <taxon>Eukaryota</taxon>
        <taxon>Discoba</taxon>
        <taxon>Euglenozoa</taxon>
        <taxon>Kinetoplastea</taxon>
        <taxon>Metakinetoplastina</taxon>
        <taxon>Trypanosomatida</taxon>
        <taxon>Trypanosomatidae</taxon>
        <taxon>Leishmaniinae</taxon>
        <taxon>Leptomonas</taxon>
    </lineage>
</organism>
<keyword evidence="4" id="KW-1185">Reference proteome</keyword>
<dbReference type="PANTHER" id="PTHR46088">
    <property type="entry name" value="TUBULIN--TYROSINE LIGASE-LIKE PROTEIN 12"/>
    <property type="match status" value="1"/>
</dbReference>
<dbReference type="InterPro" id="IPR057954">
    <property type="entry name" value="SET_TTL12"/>
</dbReference>
<dbReference type="VEuPathDB" id="TriTrypDB:Lsey_0015_0230"/>
<dbReference type="PANTHER" id="PTHR46088:SF1">
    <property type="entry name" value="TUBULIN--TYROSINE LIGASE-LIKE PROTEIN 12"/>
    <property type="match status" value="1"/>
</dbReference>
<sequence>MDTYEEFHDTLSAWLAAHQVPEHLHRRLYEKIVNGVFDSGSRFALARWRRVDAVLDSDAEEQVDAGGDGAGGDAAIPTAALSYPGYYLVATQDLPAEGDVWLVDHCCTFQLPALRDELLCNEVLRTRLETITRQEPEPPSPFAEASAEGNESRVDRLMAGLWPYVGSYDLMNPRNDDVQPHYWFVPDEVGSALNVTFDDEEVNVKLVTLPFYFALQQCVYSFFWVTAPVEAGTVLARHPHHRFEPHCGEVVSRVLYESWSGEPPKAEVIERCREAWQNHYREQAHISALRNVQNQLTRAATIALEQQQRSVTEPTYPPLQPMVSSGGGDGSDGQSRPEKLTVYVSHHGVASALSASGAFQGESAPFQTVSLPSEAAVVWMTNHVFRSMADFGHARFVVYLPEHEQLTSPRDLAALEQRTVGKTPLLLERLDGVSQLCELVGSAVEEGGVGYGYAGCVWELVDQDGRRVWGPVALHNWPRVREVLRVAETGPLCLVRAIDAEALTLSPGSRMLLHVPLIVRSWRSSETGLEAYIHQCTWASFLPAFGPVATAAESACECYPGAWVEGQLAALTGRVGIWKTEVIPVLSHTLRDVLAAVVPMQGVEHRRLGAVLGVQLQLVMSGDRTSPVMPVLVGFSEHLNYNVVLRQCPSFFADALNTLCFQSETNMIRL</sequence>
<reference evidence="3 4" key="1">
    <citation type="journal article" date="2015" name="PLoS Pathog.">
        <title>Leptomonas seymouri: Adaptations to the Dixenous Life Cycle Analyzed by Genome Sequencing, Transcriptome Profiling and Co-infection with Leishmania donovani.</title>
        <authorList>
            <person name="Kraeva N."/>
            <person name="Butenko A."/>
            <person name="Hlavacova J."/>
            <person name="Kostygov A."/>
            <person name="Myskova J."/>
            <person name="Grybchuk D."/>
            <person name="Lestinova T."/>
            <person name="Votypka J."/>
            <person name="Volf P."/>
            <person name="Opperdoes F."/>
            <person name="Flegontov P."/>
            <person name="Lukes J."/>
            <person name="Yurchenko V."/>
        </authorList>
    </citation>
    <scope>NUCLEOTIDE SEQUENCE [LARGE SCALE GENOMIC DNA]</scope>
    <source>
        <strain evidence="3 4">ATCC 30220</strain>
    </source>
</reference>
<gene>
    <name evidence="3" type="ORF">ABL78_1030</name>
</gene>
<feature type="domain" description="Tubulin--tyrosine ligase-like protein 12 SET-like" evidence="2">
    <location>
        <begin position="99"/>
        <end position="236"/>
    </location>
</feature>
<evidence type="ECO:0000313" key="3">
    <source>
        <dbReference type="EMBL" id="KPI89861.1"/>
    </source>
</evidence>
<dbReference type="AlphaFoldDB" id="A0A0N1I2T1"/>